<proteinExistence type="inferred from homology"/>
<evidence type="ECO:0000256" key="8">
    <source>
        <dbReference type="PIRSR" id="PIRSR004532-1"/>
    </source>
</evidence>
<feature type="binding site" evidence="8">
    <location>
        <position position="33"/>
    </location>
    <ligand>
        <name>Mn(2+)</name>
        <dbReference type="ChEBI" id="CHEBI:29035"/>
        <label>1</label>
    </ligand>
</feature>
<feature type="binding site" evidence="8">
    <location>
        <position position="105"/>
    </location>
    <ligand>
        <name>Mn(2+)</name>
        <dbReference type="ChEBI" id="CHEBI:29035"/>
        <label>2</label>
    </ligand>
</feature>
<protein>
    <recommendedName>
        <fullName evidence="7">Fructose-1,6-bisphosphatase</fullName>
    </recommendedName>
</protein>
<evidence type="ECO:0000313" key="10">
    <source>
        <dbReference type="Proteomes" id="UP000177117"/>
    </source>
</evidence>
<dbReference type="Pfam" id="PF03320">
    <property type="entry name" value="FBPase_glpX"/>
    <property type="match status" value="1"/>
</dbReference>
<evidence type="ECO:0000256" key="4">
    <source>
        <dbReference type="ARBA" id="ARBA00022801"/>
    </source>
</evidence>
<dbReference type="Gene3D" id="3.40.190.90">
    <property type="match status" value="1"/>
</dbReference>
<accession>A0A1F8EGP0</accession>
<feature type="binding site" evidence="8">
    <location>
        <position position="242"/>
    </location>
    <ligand>
        <name>Mn(2+)</name>
        <dbReference type="ChEBI" id="CHEBI:29035"/>
        <label>2</label>
    </ligand>
</feature>
<comment type="caution">
    <text evidence="9">The sequence shown here is derived from an EMBL/GenBank/DDBJ whole genome shotgun (WGS) entry which is preliminary data.</text>
</comment>
<organism evidence="9 10">
    <name type="scientific">Candidatus Yanofskybacteria bacterium RIFCSPHIGHO2_01_FULL_41_53</name>
    <dbReference type="NCBI Taxonomy" id="1802663"/>
    <lineage>
        <taxon>Bacteria</taxon>
        <taxon>Candidatus Yanofskyibacteriota</taxon>
    </lineage>
</organism>
<feature type="binding site" evidence="8">
    <location>
        <position position="108"/>
    </location>
    <ligand>
        <name>Mn(2+)</name>
        <dbReference type="ChEBI" id="CHEBI:29035"/>
        <label>2</label>
    </ligand>
</feature>
<dbReference type="CDD" id="cd01516">
    <property type="entry name" value="FBPase_glpX"/>
    <property type="match status" value="1"/>
</dbReference>
<evidence type="ECO:0000256" key="5">
    <source>
        <dbReference type="ARBA" id="ARBA00023211"/>
    </source>
</evidence>
<evidence type="ECO:0000256" key="6">
    <source>
        <dbReference type="ARBA" id="ARBA00023277"/>
    </source>
</evidence>
<dbReference type="PIRSF" id="PIRSF004532">
    <property type="entry name" value="GlpX"/>
    <property type="match status" value="1"/>
</dbReference>
<dbReference type="GO" id="GO:0042132">
    <property type="term" value="F:fructose 1,6-bisphosphate 1-phosphatase activity"/>
    <property type="evidence" value="ECO:0007669"/>
    <property type="project" value="UniProtKB-EC"/>
</dbReference>
<dbReference type="AlphaFoldDB" id="A0A1F8EGP0"/>
<keyword evidence="4" id="KW-0378">Hydrolase</keyword>
<feature type="binding site" evidence="8">
    <location>
        <position position="57"/>
    </location>
    <ligand>
        <name>Mn(2+)</name>
        <dbReference type="ChEBI" id="CHEBI:29035"/>
        <label>1</label>
    </ligand>
</feature>
<keyword evidence="6 7" id="KW-0119">Carbohydrate metabolism</keyword>
<dbReference type="GO" id="GO:0005829">
    <property type="term" value="C:cytosol"/>
    <property type="evidence" value="ECO:0007669"/>
    <property type="project" value="TreeGrafter"/>
</dbReference>
<gene>
    <name evidence="9" type="ORF">A2650_01305</name>
</gene>
<dbReference type="GO" id="GO:0006094">
    <property type="term" value="P:gluconeogenesis"/>
    <property type="evidence" value="ECO:0007669"/>
    <property type="project" value="InterPro"/>
</dbReference>
<comment type="similarity">
    <text evidence="2 7">Belongs to the FBPase class 2 family.</text>
</comment>
<dbReference type="EMBL" id="MGJD01000043">
    <property type="protein sequence ID" value="OGM99509.1"/>
    <property type="molecule type" value="Genomic_DNA"/>
</dbReference>
<dbReference type="Gene3D" id="3.30.540.10">
    <property type="entry name" value="Fructose-1,6-Bisphosphatase, subunit A, domain 1"/>
    <property type="match status" value="1"/>
</dbReference>
<dbReference type="PANTHER" id="PTHR30447">
    <property type="entry name" value="FRUCTOSE-1,6-BISPHOSPHATASE CLASS 2"/>
    <property type="match status" value="1"/>
</dbReference>
<dbReference type="GO" id="GO:0006071">
    <property type="term" value="P:glycerol metabolic process"/>
    <property type="evidence" value="ECO:0007669"/>
    <property type="project" value="InterPro"/>
</dbReference>
<dbReference type="GO" id="GO:0030388">
    <property type="term" value="P:fructose 1,6-bisphosphate metabolic process"/>
    <property type="evidence" value="ECO:0007669"/>
    <property type="project" value="TreeGrafter"/>
</dbReference>
<evidence type="ECO:0000256" key="7">
    <source>
        <dbReference type="PIRNR" id="PIRNR004532"/>
    </source>
</evidence>
<evidence type="ECO:0000256" key="2">
    <source>
        <dbReference type="ARBA" id="ARBA00008989"/>
    </source>
</evidence>
<evidence type="ECO:0000256" key="1">
    <source>
        <dbReference type="ARBA" id="ARBA00001273"/>
    </source>
</evidence>
<evidence type="ECO:0000313" key="9">
    <source>
        <dbReference type="EMBL" id="OGM99509.1"/>
    </source>
</evidence>
<dbReference type="GO" id="GO:0046872">
    <property type="term" value="F:metal ion binding"/>
    <property type="evidence" value="ECO:0007669"/>
    <property type="project" value="UniProtKB-KW"/>
</dbReference>
<comment type="catalytic activity">
    <reaction evidence="1">
        <text>beta-D-fructose 1,6-bisphosphate + H2O = beta-D-fructose 6-phosphate + phosphate</text>
        <dbReference type="Rhea" id="RHEA:11064"/>
        <dbReference type="ChEBI" id="CHEBI:15377"/>
        <dbReference type="ChEBI" id="CHEBI:32966"/>
        <dbReference type="ChEBI" id="CHEBI:43474"/>
        <dbReference type="ChEBI" id="CHEBI:57634"/>
        <dbReference type="EC" id="3.1.3.11"/>
    </reaction>
</comment>
<keyword evidence="5 8" id="KW-0464">Manganese</keyword>
<dbReference type="Proteomes" id="UP000177117">
    <property type="component" value="Unassembled WGS sequence"/>
</dbReference>
<dbReference type="InterPro" id="IPR004464">
    <property type="entry name" value="FBPase_class-2/SBPase"/>
</dbReference>
<reference evidence="9 10" key="1">
    <citation type="journal article" date="2016" name="Nat. Commun.">
        <title>Thousands of microbial genomes shed light on interconnected biogeochemical processes in an aquifer system.</title>
        <authorList>
            <person name="Anantharaman K."/>
            <person name="Brown C.T."/>
            <person name="Hug L.A."/>
            <person name="Sharon I."/>
            <person name="Castelle C.J."/>
            <person name="Probst A.J."/>
            <person name="Thomas B.C."/>
            <person name="Singh A."/>
            <person name="Wilkins M.J."/>
            <person name="Karaoz U."/>
            <person name="Brodie E.L."/>
            <person name="Williams K.H."/>
            <person name="Hubbard S.S."/>
            <person name="Banfield J.F."/>
        </authorList>
    </citation>
    <scope>NUCLEOTIDE SEQUENCE [LARGE SCALE GENOMIC DNA]</scope>
</reference>
<comment type="cofactor">
    <cofactor evidence="8">
        <name>Mn(2+)</name>
        <dbReference type="ChEBI" id="CHEBI:29035"/>
    </cofactor>
</comment>
<keyword evidence="3 8" id="KW-0479">Metal-binding</keyword>
<sequence>MERNIAFELGRICERAALAVAPFVGRGDRHAADNAATQAMRQGFEDLKIRGTIVIGEGERDKAPMLYIGEEVGLSAERFYPEIIDEINPIYADFFEESKLKIAVDPLEGTNLVANGWPGAITVIAGVVEGEGDLLHAPDIYMEKIAVGEEARECIKLGRSVEETLKLVEENLNNIACALKKHVKELTVMVLERPRHNDLVARIREVGARIRFITDGDVAGALATAKPNSGIDCLMGIGAAPEGVLASAAMRALRGQILGRLVCIKDEDRERAKIMGVEDFDHIYTSEEMAQGDVMFAATGVTGGDFLKGVVYVPGGALTNTVLMRSKSNTIRWQEVWHRFDDPEKVYNE</sequence>
<name>A0A1F8EGP0_9BACT</name>
<dbReference type="SUPFAM" id="SSF56655">
    <property type="entry name" value="Carbohydrate phosphatase"/>
    <property type="match status" value="1"/>
</dbReference>
<dbReference type="PANTHER" id="PTHR30447:SF0">
    <property type="entry name" value="FRUCTOSE-1,6-BISPHOSPHATASE 1 CLASS 2-RELATED"/>
    <property type="match status" value="1"/>
</dbReference>
<evidence type="ECO:0000256" key="3">
    <source>
        <dbReference type="ARBA" id="ARBA00022723"/>
    </source>
</evidence>